<dbReference type="Proteomes" id="UP000017048">
    <property type="component" value="Unassembled WGS sequence"/>
</dbReference>
<dbReference type="InterPro" id="IPR051908">
    <property type="entry name" value="Ribosomal_N-acetyltransferase"/>
</dbReference>
<dbReference type="SUPFAM" id="SSF55729">
    <property type="entry name" value="Acyl-CoA N-acyltransferases (Nat)"/>
    <property type="match status" value="2"/>
</dbReference>
<keyword evidence="3" id="KW-1185">Reference proteome</keyword>
<dbReference type="InterPro" id="IPR000182">
    <property type="entry name" value="GNAT_dom"/>
</dbReference>
<evidence type="ECO:0000313" key="3">
    <source>
        <dbReference type="Proteomes" id="UP000017048"/>
    </source>
</evidence>
<dbReference type="EMBL" id="BAFO02000032">
    <property type="protein sequence ID" value="GAD86479.1"/>
    <property type="molecule type" value="Genomic_DNA"/>
</dbReference>
<dbReference type="GO" id="GO:1990189">
    <property type="term" value="F:protein N-terminal-serine acetyltransferase activity"/>
    <property type="evidence" value="ECO:0007669"/>
    <property type="project" value="TreeGrafter"/>
</dbReference>
<dbReference type="GeneID" id="91519921"/>
<evidence type="ECO:0000259" key="1">
    <source>
        <dbReference type="PROSITE" id="PS51186"/>
    </source>
</evidence>
<proteinExistence type="predicted"/>
<dbReference type="PANTHER" id="PTHR43441:SF10">
    <property type="entry name" value="ACETYLTRANSFERASE"/>
    <property type="match status" value="1"/>
</dbReference>
<dbReference type="STRING" id="1824.SAMN05444423_102144"/>
<dbReference type="GO" id="GO:0005737">
    <property type="term" value="C:cytoplasm"/>
    <property type="evidence" value="ECO:0007669"/>
    <property type="project" value="TreeGrafter"/>
</dbReference>
<reference evidence="2 3" key="1">
    <citation type="journal article" date="2014" name="BMC Genomics">
        <title>Genome based analysis of type-I polyketide synthase and nonribosomal peptide synthetase gene clusters in seven strains of five representative Nocardia species.</title>
        <authorList>
            <person name="Komaki H."/>
            <person name="Ichikawa N."/>
            <person name="Hosoyama A."/>
            <person name="Takahashi-Nakaguchi A."/>
            <person name="Matsuzawa T."/>
            <person name="Suzuki K."/>
            <person name="Fujita N."/>
            <person name="Gonoi T."/>
        </authorList>
    </citation>
    <scope>NUCLEOTIDE SEQUENCE [LARGE SCALE GENOMIC DNA]</scope>
    <source>
        <strain evidence="2 3">NBRC 15531</strain>
    </source>
</reference>
<protein>
    <submittedName>
        <fullName evidence="2">Acetyltransferase</fullName>
    </submittedName>
</protein>
<feature type="domain" description="N-acetyltransferase" evidence="1">
    <location>
        <begin position="33"/>
        <end position="204"/>
    </location>
</feature>
<dbReference type="GO" id="GO:0008999">
    <property type="term" value="F:protein-N-terminal-alanine acetyltransferase activity"/>
    <property type="evidence" value="ECO:0007669"/>
    <property type="project" value="TreeGrafter"/>
</dbReference>
<dbReference type="Gene3D" id="3.40.630.30">
    <property type="match status" value="2"/>
</dbReference>
<dbReference type="eggNOG" id="COG1670">
    <property type="taxonomic scope" value="Bacteria"/>
</dbReference>
<accession>U5EN08</accession>
<evidence type="ECO:0000313" key="2">
    <source>
        <dbReference type="EMBL" id="GAD86479.1"/>
    </source>
</evidence>
<dbReference type="PANTHER" id="PTHR43441">
    <property type="entry name" value="RIBOSOMAL-PROTEIN-SERINE ACETYLTRANSFERASE"/>
    <property type="match status" value="1"/>
</dbReference>
<dbReference type="RefSeq" id="WP_019046754.1">
    <property type="nucleotide sequence ID" value="NZ_BAFO02000032.1"/>
</dbReference>
<sequence length="424" mass="45534">MSRTTTPTTGGIPVDVDLARLTLGPIDTGACTVRLRPPRLSDAERWHTLRLRDRACIEPYWSSSPLTWEQRHSPRRWARECLVAWADMRAGRGYAGVVEIDGQLAGQLGFQVLDAAAGVVEITCWIESRWAGHRVMSRIGLALRDHLVTALGVTRIVAPISVDNAGAAGFARALGFHREAVMVQSFDAGGSPRDHALWAFSSTDHCAVTPAEPAGITPHRRSVGLPPAVLVIAAVRLLAWRLRRQLRRHSPVGSVALPVPGHPNTLVRSVVRSDEPERARIRWGGVPPSAADTPGWWLRRSGPGTSAGLVLAWTVDGRYAGEFRLSDPGMSGHAAHLVSWADPAHARTSAHVAALTAVTGHAFGTLGLRRLAAEIPTGDTTSAATFAAAGFVCEGVLRDHPGPTGVRTDHELWALTTTGQERHP</sequence>
<organism evidence="2 3">
    <name type="scientific">Nocardia asteroides NBRC 15531</name>
    <dbReference type="NCBI Taxonomy" id="1110697"/>
    <lineage>
        <taxon>Bacteria</taxon>
        <taxon>Bacillati</taxon>
        <taxon>Actinomycetota</taxon>
        <taxon>Actinomycetes</taxon>
        <taxon>Mycobacteriales</taxon>
        <taxon>Nocardiaceae</taxon>
        <taxon>Nocardia</taxon>
    </lineage>
</organism>
<dbReference type="PROSITE" id="PS51186">
    <property type="entry name" value="GNAT"/>
    <property type="match status" value="1"/>
</dbReference>
<gene>
    <name evidence="2" type="ORF">NCAST_32_09650</name>
</gene>
<comment type="caution">
    <text evidence="2">The sequence shown here is derived from an EMBL/GenBank/DDBJ whole genome shotgun (WGS) entry which is preliminary data.</text>
</comment>
<dbReference type="AlphaFoldDB" id="U5EN08"/>
<dbReference type="InterPro" id="IPR016181">
    <property type="entry name" value="Acyl_CoA_acyltransferase"/>
</dbReference>
<dbReference type="Pfam" id="PF13302">
    <property type="entry name" value="Acetyltransf_3"/>
    <property type="match status" value="1"/>
</dbReference>
<name>U5EN08_NOCAS</name>